<gene>
    <name evidence="2" type="ORF">SAMN05216167_104209</name>
</gene>
<evidence type="ECO:0000313" key="3">
    <source>
        <dbReference type="Proteomes" id="UP000198598"/>
    </source>
</evidence>
<dbReference type="Gene3D" id="3.30.530.80">
    <property type="match status" value="1"/>
</dbReference>
<dbReference type="EMBL" id="FOLQ01000004">
    <property type="protein sequence ID" value="SFD28300.1"/>
    <property type="molecule type" value="Genomic_DNA"/>
</dbReference>
<sequence>MDLLKINFNAKSSYVRYLFLLLFFCSVTAFAQVKLPTNETGQVQYQELVKLPDNTRKAKQIIEQAKVWAGHEYDSLSAEQQYDQTNNILFIKSLYLIDNQNVRYTLTIEAKYGRYRATITDLLTESNGLSLLVRPTSPTVEEMEQAAGNKITVKEKEVIEQTAQQQTELYQQINKSCRATLASLKTALMVAKEDE</sequence>
<evidence type="ECO:0000313" key="2">
    <source>
        <dbReference type="EMBL" id="SFD28300.1"/>
    </source>
</evidence>
<accession>A0A1I1RD42</accession>
<name>A0A1I1RD42_9BACT</name>
<evidence type="ECO:0000256" key="1">
    <source>
        <dbReference type="SAM" id="SignalP"/>
    </source>
</evidence>
<proteinExistence type="predicted"/>
<dbReference type="STRING" id="662367.SAMN05216167_104209"/>
<feature type="signal peptide" evidence="1">
    <location>
        <begin position="1"/>
        <end position="31"/>
    </location>
</feature>
<feature type="chain" id="PRO_5011571996" description="DUF4468 domain-containing protein" evidence="1">
    <location>
        <begin position="32"/>
        <end position="195"/>
    </location>
</feature>
<dbReference type="AlphaFoldDB" id="A0A1I1RD42"/>
<keyword evidence="3" id="KW-1185">Reference proteome</keyword>
<keyword evidence="1" id="KW-0732">Signal</keyword>
<dbReference type="Proteomes" id="UP000198598">
    <property type="component" value="Unassembled WGS sequence"/>
</dbReference>
<organism evidence="2 3">
    <name type="scientific">Spirosoma endophyticum</name>
    <dbReference type="NCBI Taxonomy" id="662367"/>
    <lineage>
        <taxon>Bacteria</taxon>
        <taxon>Pseudomonadati</taxon>
        <taxon>Bacteroidota</taxon>
        <taxon>Cytophagia</taxon>
        <taxon>Cytophagales</taxon>
        <taxon>Cytophagaceae</taxon>
        <taxon>Spirosoma</taxon>
    </lineage>
</organism>
<reference evidence="2 3" key="1">
    <citation type="submission" date="2016-10" db="EMBL/GenBank/DDBJ databases">
        <authorList>
            <person name="de Groot N.N."/>
        </authorList>
    </citation>
    <scope>NUCLEOTIDE SEQUENCE [LARGE SCALE GENOMIC DNA]</scope>
    <source>
        <strain evidence="2 3">DSM 26130</strain>
    </source>
</reference>
<evidence type="ECO:0008006" key="4">
    <source>
        <dbReference type="Google" id="ProtNLM"/>
    </source>
</evidence>
<protein>
    <recommendedName>
        <fullName evidence="4">DUF4468 domain-containing protein</fullName>
    </recommendedName>
</protein>
<dbReference type="OrthoDB" id="950994at2"/>